<dbReference type="EMBL" id="JAOAMV010000003">
    <property type="protein sequence ID" value="MCT2558627.1"/>
    <property type="molecule type" value="Genomic_DNA"/>
</dbReference>
<organism evidence="2 3">
    <name type="scientific">Tsuneonella litorea</name>
    <dbReference type="NCBI Taxonomy" id="2976475"/>
    <lineage>
        <taxon>Bacteria</taxon>
        <taxon>Pseudomonadati</taxon>
        <taxon>Pseudomonadota</taxon>
        <taxon>Alphaproteobacteria</taxon>
        <taxon>Sphingomonadales</taxon>
        <taxon>Erythrobacteraceae</taxon>
        <taxon>Tsuneonella</taxon>
    </lineage>
</organism>
<keyword evidence="1" id="KW-0732">Signal</keyword>
<evidence type="ECO:0008006" key="4">
    <source>
        <dbReference type="Google" id="ProtNLM"/>
    </source>
</evidence>
<dbReference type="AlphaFoldDB" id="A0A9X2W067"/>
<comment type="caution">
    <text evidence="2">The sequence shown here is derived from an EMBL/GenBank/DDBJ whole genome shotgun (WGS) entry which is preliminary data.</text>
</comment>
<gene>
    <name evidence="2" type="ORF">N0B51_06505</name>
</gene>
<accession>A0A9X2W067</accession>
<evidence type="ECO:0000256" key="1">
    <source>
        <dbReference type="SAM" id="SignalP"/>
    </source>
</evidence>
<sequence>MKRHLLAAASMILVAFPGTPLLAQPQSVELKGDVKVVRVVGEGDEKHEELQEPTRVVPGDRLAFSTRYINSGAEPAEDFVVTNPLPSAVMLAEDGSFDVSVDGGKTYGHLASLEVANGDSGSRPATLADVTHVRWTLARIAPGAQGSLTYFAVVR</sequence>
<keyword evidence="3" id="KW-1185">Reference proteome</keyword>
<name>A0A9X2W067_9SPHN</name>
<reference evidence="2" key="1">
    <citation type="submission" date="2022-09" db="EMBL/GenBank/DDBJ databases">
        <title>The genome sequence of Tsuneonella sp. YG55.</title>
        <authorList>
            <person name="Liu Y."/>
        </authorList>
    </citation>
    <scope>NUCLEOTIDE SEQUENCE</scope>
    <source>
        <strain evidence="2">YG55</strain>
    </source>
</reference>
<feature type="chain" id="PRO_5040772349" description="DUF11 domain-containing protein" evidence="1">
    <location>
        <begin position="24"/>
        <end position="155"/>
    </location>
</feature>
<evidence type="ECO:0000313" key="3">
    <source>
        <dbReference type="Proteomes" id="UP001142648"/>
    </source>
</evidence>
<protein>
    <recommendedName>
        <fullName evidence="4">DUF11 domain-containing protein</fullName>
    </recommendedName>
</protein>
<dbReference type="Proteomes" id="UP001142648">
    <property type="component" value="Unassembled WGS sequence"/>
</dbReference>
<feature type="signal peptide" evidence="1">
    <location>
        <begin position="1"/>
        <end position="23"/>
    </location>
</feature>
<proteinExistence type="predicted"/>
<evidence type="ECO:0000313" key="2">
    <source>
        <dbReference type="EMBL" id="MCT2558627.1"/>
    </source>
</evidence>